<sequence length="717" mass="79151">MATSLSTVEPFKQPLLPFSSPPPDSPAKPFSSSSLSRTSPPSTSAPGHARRPSLGARLAPRRALSIPLAVVGCVALLLLVARPSSSSSRGAVPEGSAGYAYLHRQAAGWIPWRSDRTSSGSDALRNRVAPASCAEGRTPDELDKLFERAKRPLEVGASTEERLRVWEDEAPGWGVEPAEWVAKNLETCPSHRIKPNQNLDLLNNAHLTWAAMSTKRIMELRKEMVAYLRRRKKEGAMGEKAWGQGKGLVFTAGNADTFSRVLLTLKMLKNHLHTTLPAEIFSFPGEEPSAEVRDELEQYGAKLRIVEGAARDTSRTKNYHIKATAIIRSSFREVLFLDSDNIPAASLMPLDSPVPAAVLADAQNATDPWTRVRDDGTVEEVWGKPTGLWEAKAYERLGVMFWPDYWRTQADNPIWALIGVPCRDEWEQEAGTILVDKRKHLDALLLAEWMMDTERFKFWFNFSDGDKDMFRFAFLALRKRWGVPGRYVSVGALPRNTMSGFCGHTMLQNDHLGRPLFVHANLLKQIPSGVGKGFAWGRHRQLRTQPSSHSLQGTGARTYASSALLEAADPLVDEDADCDDLADAENDGTVPRGREGRSARTRRRAVVEKGMRAHFHGGWVSALCIDYSWSDPRSSEELATARLSVAATLPNPSSLPLSQLADEAGIDLSYTAAGDGFELRFVEEEATEVVAWKDDARLRGFEHAFFAEGGKLNGKGF</sequence>
<organism evidence="10 11">
    <name type="scientific">Rhodotorula paludigena</name>
    <dbReference type="NCBI Taxonomy" id="86838"/>
    <lineage>
        <taxon>Eukaryota</taxon>
        <taxon>Fungi</taxon>
        <taxon>Dikarya</taxon>
        <taxon>Basidiomycota</taxon>
        <taxon>Pucciniomycotina</taxon>
        <taxon>Microbotryomycetes</taxon>
        <taxon>Sporidiobolales</taxon>
        <taxon>Sporidiobolaceae</taxon>
        <taxon>Rhodotorula</taxon>
    </lineage>
</organism>
<keyword evidence="8" id="KW-0472">Membrane</keyword>
<keyword evidence="4" id="KW-0812">Transmembrane</keyword>
<dbReference type="GO" id="GO:0000026">
    <property type="term" value="F:alpha-1,2-mannosyltransferase activity"/>
    <property type="evidence" value="ECO:0007669"/>
    <property type="project" value="TreeGrafter"/>
</dbReference>
<dbReference type="InterPro" id="IPR029044">
    <property type="entry name" value="Nucleotide-diphossugar_trans"/>
</dbReference>
<protein>
    <submittedName>
        <fullName evidence="10">Uncharacterized protein</fullName>
    </submittedName>
</protein>
<accession>A0AAV5GNX7</accession>
<feature type="region of interest" description="Disordered" evidence="9">
    <location>
        <begin position="1"/>
        <end position="54"/>
    </location>
</feature>
<evidence type="ECO:0000256" key="7">
    <source>
        <dbReference type="ARBA" id="ARBA00023034"/>
    </source>
</evidence>
<dbReference type="Pfam" id="PF11051">
    <property type="entry name" value="Mannosyl_trans3"/>
    <property type="match status" value="2"/>
</dbReference>
<evidence type="ECO:0000256" key="1">
    <source>
        <dbReference type="ARBA" id="ARBA00004323"/>
    </source>
</evidence>
<feature type="compositionally biased region" description="Low complexity" evidence="9">
    <location>
        <begin position="27"/>
        <end position="44"/>
    </location>
</feature>
<evidence type="ECO:0000256" key="5">
    <source>
        <dbReference type="ARBA" id="ARBA00022968"/>
    </source>
</evidence>
<keyword evidence="7" id="KW-0333">Golgi apparatus</keyword>
<dbReference type="PANTHER" id="PTHR31646">
    <property type="entry name" value="ALPHA-1,2-MANNOSYLTRANSFERASE MNN2"/>
    <property type="match status" value="1"/>
</dbReference>
<evidence type="ECO:0000256" key="3">
    <source>
        <dbReference type="ARBA" id="ARBA00022679"/>
    </source>
</evidence>
<evidence type="ECO:0000313" key="11">
    <source>
        <dbReference type="Proteomes" id="UP001342314"/>
    </source>
</evidence>
<keyword evidence="3" id="KW-0808">Transferase</keyword>
<proteinExistence type="inferred from homology"/>
<feature type="region of interest" description="Disordered" evidence="9">
    <location>
        <begin position="581"/>
        <end position="602"/>
    </location>
</feature>
<comment type="subcellular location">
    <subcellularLocation>
        <location evidence="1">Golgi apparatus membrane</location>
        <topology evidence="1">Single-pass type II membrane protein</topology>
    </subcellularLocation>
</comment>
<comment type="similarity">
    <text evidence="2">Belongs to the MNN1/MNT family.</text>
</comment>
<evidence type="ECO:0000256" key="4">
    <source>
        <dbReference type="ARBA" id="ARBA00022692"/>
    </source>
</evidence>
<dbReference type="GO" id="GO:0000139">
    <property type="term" value="C:Golgi membrane"/>
    <property type="evidence" value="ECO:0007669"/>
    <property type="project" value="UniProtKB-SubCell"/>
</dbReference>
<dbReference type="Proteomes" id="UP001342314">
    <property type="component" value="Unassembled WGS sequence"/>
</dbReference>
<dbReference type="PANTHER" id="PTHR31646:SF1">
    <property type="entry name" value="ALPHA-1,2-MANNOSYLTRANSFERASE MNN2"/>
    <property type="match status" value="1"/>
</dbReference>
<evidence type="ECO:0000313" key="10">
    <source>
        <dbReference type="EMBL" id="GJN94291.1"/>
    </source>
</evidence>
<reference evidence="10 11" key="1">
    <citation type="submission" date="2021-12" db="EMBL/GenBank/DDBJ databases">
        <title>High titer production of polyol ester of fatty acids by Rhodotorula paludigena BS15 towards product separation-free biomass refinery.</title>
        <authorList>
            <person name="Mano J."/>
            <person name="Ono H."/>
            <person name="Tanaka T."/>
            <person name="Naito K."/>
            <person name="Sushida H."/>
            <person name="Ike M."/>
            <person name="Tokuyasu K."/>
            <person name="Kitaoka M."/>
        </authorList>
    </citation>
    <scope>NUCLEOTIDE SEQUENCE [LARGE SCALE GENOMIC DNA]</scope>
    <source>
        <strain evidence="10 11">BS15</strain>
    </source>
</reference>
<dbReference type="EMBL" id="BQKY01000017">
    <property type="protein sequence ID" value="GJN94291.1"/>
    <property type="molecule type" value="Genomic_DNA"/>
</dbReference>
<evidence type="ECO:0000256" key="9">
    <source>
        <dbReference type="SAM" id="MobiDB-lite"/>
    </source>
</evidence>
<keyword evidence="11" id="KW-1185">Reference proteome</keyword>
<keyword evidence="5" id="KW-0735">Signal-anchor</keyword>
<dbReference type="InterPro" id="IPR022751">
    <property type="entry name" value="Alpha_mannosyltransferase"/>
</dbReference>
<gene>
    <name evidence="10" type="ORF">Rhopal_007365-T1</name>
</gene>
<dbReference type="GO" id="GO:0046354">
    <property type="term" value="P:mannan biosynthetic process"/>
    <property type="evidence" value="ECO:0007669"/>
    <property type="project" value="TreeGrafter"/>
</dbReference>
<evidence type="ECO:0000256" key="8">
    <source>
        <dbReference type="ARBA" id="ARBA00023136"/>
    </source>
</evidence>
<dbReference type="AlphaFoldDB" id="A0AAV5GNX7"/>
<comment type="caution">
    <text evidence="10">The sequence shown here is derived from an EMBL/GenBank/DDBJ whole genome shotgun (WGS) entry which is preliminary data.</text>
</comment>
<evidence type="ECO:0000256" key="2">
    <source>
        <dbReference type="ARBA" id="ARBA00009105"/>
    </source>
</evidence>
<dbReference type="SUPFAM" id="SSF53448">
    <property type="entry name" value="Nucleotide-diphospho-sugar transferases"/>
    <property type="match status" value="1"/>
</dbReference>
<keyword evidence="6" id="KW-1133">Transmembrane helix</keyword>
<evidence type="ECO:0000256" key="6">
    <source>
        <dbReference type="ARBA" id="ARBA00022989"/>
    </source>
</evidence>
<name>A0AAV5GNX7_9BASI</name>